<keyword evidence="4" id="KW-1185">Reference proteome</keyword>
<comment type="caution">
    <text evidence="3">The sequence shown here is derived from an EMBL/GenBank/DDBJ whole genome shotgun (WGS) entry which is preliminary data.</text>
</comment>
<comment type="similarity">
    <text evidence="1">Belongs to the YciI family.</text>
</comment>
<protein>
    <submittedName>
        <fullName evidence="3">Uncharacterized protein YciI</fullName>
    </submittedName>
</protein>
<evidence type="ECO:0000256" key="1">
    <source>
        <dbReference type="ARBA" id="ARBA00007689"/>
    </source>
</evidence>
<proteinExistence type="inferred from homology"/>
<evidence type="ECO:0000313" key="3">
    <source>
        <dbReference type="EMBL" id="MBB4134920.1"/>
    </source>
</evidence>
<name>A0A840F3R6_9ACTN</name>
<gene>
    <name evidence="3" type="ORF">BKA16_001472</name>
</gene>
<accession>A0A840F3R6</accession>
<dbReference type="InterPro" id="IPR011008">
    <property type="entry name" value="Dimeric_a/b-barrel"/>
</dbReference>
<dbReference type="EMBL" id="JACIFP010000001">
    <property type="protein sequence ID" value="MBB4134920.1"/>
    <property type="molecule type" value="Genomic_DNA"/>
</dbReference>
<dbReference type="Gene3D" id="3.30.70.1060">
    <property type="entry name" value="Dimeric alpha+beta barrel"/>
    <property type="match status" value="1"/>
</dbReference>
<dbReference type="AlphaFoldDB" id="A0A840F3R6"/>
<sequence>MILVLGKYHTDIDKSGELFAAHKAYLGSLVDRRAVLASGPRDGGSVILVYGEDQQQARGLMEADPFHAAGVVSFEYTSFHVGLVDPASGLAEGC</sequence>
<dbReference type="Proteomes" id="UP000551501">
    <property type="component" value="Unassembled WGS sequence"/>
</dbReference>
<feature type="domain" description="YCII-related" evidence="2">
    <location>
        <begin position="4"/>
        <end position="72"/>
    </location>
</feature>
<dbReference type="InterPro" id="IPR005545">
    <property type="entry name" value="YCII"/>
</dbReference>
<dbReference type="Pfam" id="PF03795">
    <property type="entry name" value="YCII"/>
    <property type="match status" value="1"/>
</dbReference>
<reference evidence="3 4" key="1">
    <citation type="submission" date="2020-08" db="EMBL/GenBank/DDBJ databases">
        <title>Sequencing the genomes of 1000 actinobacteria strains.</title>
        <authorList>
            <person name="Klenk H.-P."/>
        </authorList>
    </citation>
    <scope>NUCLEOTIDE SEQUENCE [LARGE SCALE GENOMIC DNA]</scope>
    <source>
        <strain evidence="3 4">DSM 45298</strain>
    </source>
</reference>
<evidence type="ECO:0000313" key="4">
    <source>
        <dbReference type="Proteomes" id="UP000551501"/>
    </source>
</evidence>
<dbReference type="RefSeq" id="WP_183370033.1">
    <property type="nucleotide sequence ID" value="NZ_BAABHL010000037.1"/>
</dbReference>
<organism evidence="3 4">
    <name type="scientific">Gordonia humi</name>
    <dbReference type="NCBI Taxonomy" id="686429"/>
    <lineage>
        <taxon>Bacteria</taxon>
        <taxon>Bacillati</taxon>
        <taxon>Actinomycetota</taxon>
        <taxon>Actinomycetes</taxon>
        <taxon>Mycobacteriales</taxon>
        <taxon>Gordoniaceae</taxon>
        <taxon>Gordonia</taxon>
    </lineage>
</organism>
<dbReference type="SUPFAM" id="SSF54909">
    <property type="entry name" value="Dimeric alpha+beta barrel"/>
    <property type="match status" value="1"/>
</dbReference>
<evidence type="ECO:0000259" key="2">
    <source>
        <dbReference type="Pfam" id="PF03795"/>
    </source>
</evidence>